<dbReference type="EMBL" id="JADZLT010000043">
    <property type="protein sequence ID" value="MBH0237427.1"/>
    <property type="molecule type" value="Genomic_DNA"/>
</dbReference>
<feature type="region of interest" description="Disordered" evidence="7">
    <location>
        <begin position="178"/>
        <end position="215"/>
    </location>
</feature>
<gene>
    <name evidence="9" type="ORF">I5731_06300</name>
</gene>
<dbReference type="Gene3D" id="1.10.760.10">
    <property type="entry name" value="Cytochrome c-like domain"/>
    <property type="match status" value="1"/>
</dbReference>
<dbReference type="InterPro" id="IPR009056">
    <property type="entry name" value="Cyt_c-like_dom"/>
</dbReference>
<dbReference type="Pfam" id="PF00034">
    <property type="entry name" value="Cytochrom_C"/>
    <property type="match status" value="1"/>
</dbReference>
<feature type="compositionally biased region" description="Low complexity" evidence="7">
    <location>
        <begin position="181"/>
        <end position="215"/>
    </location>
</feature>
<organism evidence="9 10">
    <name type="scientific">Methylobrevis albus</name>
    <dbReference type="NCBI Taxonomy" id="2793297"/>
    <lineage>
        <taxon>Bacteria</taxon>
        <taxon>Pseudomonadati</taxon>
        <taxon>Pseudomonadota</taxon>
        <taxon>Alphaproteobacteria</taxon>
        <taxon>Hyphomicrobiales</taxon>
        <taxon>Pleomorphomonadaceae</taxon>
        <taxon>Methylobrevis</taxon>
    </lineage>
</organism>
<keyword evidence="10" id="KW-1185">Reference proteome</keyword>
<dbReference type="GO" id="GO:0046872">
    <property type="term" value="F:metal ion binding"/>
    <property type="evidence" value="ECO:0007669"/>
    <property type="project" value="UniProtKB-KW"/>
</dbReference>
<dbReference type="RefSeq" id="WP_197310522.1">
    <property type="nucleotide sequence ID" value="NZ_JADZLT010000043.1"/>
</dbReference>
<evidence type="ECO:0000256" key="2">
    <source>
        <dbReference type="ARBA" id="ARBA00022617"/>
    </source>
</evidence>
<evidence type="ECO:0000256" key="5">
    <source>
        <dbReference type="ARBA" id="ARBA00023004"/>
    </source>
</evidence>
<evidence type="ECO:0000256" key="7">
    <source>
        <dbReference type="SAM" id="MobiDB-lite"/>
    </source>
</evidence>
<dbReference type="PRINTS" id="PR00604">
    <property type="entry name" value="CYTCHRMECIAB"/>
</dbReference>
<evidence type="ECO:0000313" key="9">
    <source>
        <dbReference type="EMBL" id="MBH0237427.1"/>
    </source>
</evidence>
<comment type="caution">
    <text evidence="9">The sequence shown here is derived from an EMBL/GenBank/DDBJ whole genome shotgun (WGS) entry which is preliminary data.</text>
</comment>
<reference evidence="9" key="1">
    <citation type="submission" date="2020-12" db="EMBL/GenBank/DDBJ databases">
        <title>Methylobrevis albus sp. nov., isolated from fresh water lack sediment.</title>
        <authorList>
            <person name="Zou Q."/>
        </authorList>
    </citation>
    <scope>NUCLEOTIDE SEQUENCE</scope>
    <source>
        <strain evidence="9">L22</strain>
    </source>
</reference>
<feature type="domain" description="Cytochrome c" evidence="8">
    <location>
        <begin position="72"/>
        <end position="174"/>
    </location>
</feature>
<evidence type="ECO:0000256" key="6">
    <source>
        <dbReference type="PROSITE-ProRule" id="PRU00433"/>
    </source>
</evidence>
<dbReference type="GO" id="GO:0020037">
    <property type="term" value="F:heme binding"/>
    <property type="evidence" value="ECO:0007669"/>
    <property type="project" value="InterPro"/>
</dbReference>
<dbReference type="PANTHER" id="PTHR11961">
    <property type="entry name" value="CYTOCHROME C"/>
    <property type="match status" value="1"/>
</dbReference>
<evidence type="ECO:0000256" key="1">
    <source>
        <dbReference type="ARBA" id="ARBA00022448"/>
    </source>
</evidence>
<evidence type="ECO:0000259" key="8">
    <source>
        <dbReference type="PROSITE" id="PS51007"/>
    </source>
</evidence>
<keyword evidence="1" id="KW-0813">Transport</keyword>
<evidence type="ECO:0000256" key="4">
    <source>
        <dbReference type="ARBA" id="ARBA00022982"/>
    </source>
</evidence>
<name>A0A931MXN8_9HYPH</name>
<sequence length="215" mass="21733">MDSFEFNKIAGVVLGTLLFAMGLGLVAEGLFHAPSPAQPGYEIAVAEDTGGAAEADAGPAAIEPVSPLLASADLAAGETSARKCVACHDISSANTNKVGPGLWDIVNRKPGSHEGFRYSGAMTAYGEEHTWDYETLNHFLAGPRAEVPGTIMSFVGIRTIEERAALIAYLHTLSDSPAPLPEAGAAPADGAAPAEGEAPAAGEAPAEGGAAPATP</sequence>
<keyword evidence="2 6" id="KW-0349">Heme</keyword>
<dbReference type="InterPro" id="IPR036909">
    <property type="entry name" value="Cyt_c-like_dom_sf"/>
</dbReference>
<dbReference type="PROSITE" id="PS51007">
    <property type="entry name" value="CYTC"/>
    <property type="match status" value="1"/>
</dbReference>
<proteinExistence type="predicted"/>
<protein>
    <submittedName>
        <fullName evidence="9">Cytochrome c family protein</fullName>
    </submittedName>
</protein>
<dbReference type="Proteomes" id="UP000631694">
    <property type="component" value="Unassembled WGS sequence"/>
</dbReference>
<evidence type="ECO:0000256" key="3">
    <source>
        <dbReference type="ARBA" id="ARBA00022723"/>
    </source>
</evidence>
<dbReference type="AlphaFoldDB" id="A0A931MXN8"/>
<evidence type="ECO:0000313" key="10">
    <source>
        <dbReference type="Proteomes" id="UP000631694"/>
    </source>
</evidence>
<dbReference type="InterPro" id="IPR002327">
    <property type="entry name" value="Cyt_c_1A/1B"/>
</dbReference>
<dbReference type="GO" id="GO:0009055">
    <property type="term" value="F:electron transfer activity"/>
    <property type="evidence" value="ECO:0007669"/>
    <property type="project" value="InterPro"/>
</dbReference>
<accession>A0A931MXN8</accession>
<keyword evidence="5 6" id="KW-0408">Iron</keyword>
<dbReference type="SUPFAM" id="SSF46626">
    <property type="entry name" value="Cytochrome c"/>
    <property type="match status" value="1"/>
</dbReference>
<keyword evidence="3 6" id="KW-0479">Metal-binding</keyword>
<keyword evidence="4" id="KW-0249">Electron transport</keyword>